<dbReference type="PANTHER" id="PTHR45947:SF3">
    <property type="entry name" value="SULFOQUINOVOSYL TRANSFERASE SQD2"/>
    <property type="match status" value="1"/>
</dbReference>
<dbReference type="PANTHER" id="PTHR45947">
    <property type="entry name" value="SULFOQUINOVOSYL TRANSFERASE SQD2"/>
    <property type="match status" value="1"/>
</dbReference>
<keyword evidence="3" id="KW-1185">Reference proteome</keyword>
<dbReference type="Gene3D" id="3.40.50.2000">
    <property type="entry name" value="Glycogen Phosphorylase B"/>
    <property type="match status" value="2"/>
</dbReference>
<organism evidence="2 3">
    <name type="scientific">Pedobacter albus</name>
    <dbReference type="NCBI Taxonomy" id="3113905"/>
    <lineage>
        <taxon>Bacteria</taxon>
        <taxon>Pseudomonadati</taxon>
        <taxon>Bacteroidota</taxon>
        <taxon>Sphingobacteriia</taxon>
        <taxon>Sphingobacteriales</taxon>
        <taxon>Sphingobacteriaceae</taxon>
        <taxon>Pedobacter</taxon>
    </lineage>
</organism>
<reference evidence="2 3" key="1">
    <citation type="submission" date="2024-01" db="EMBL/GenBank/DDBJ databases">
        <title>Pedobacter sp. nov., isolated from fresh soil.</title>
        <authorList>
            <person name="Le N.T.T."/>
        </authorList>
    </citation>
    <scope>NUCLEOTIDE SEQUENCE [LARGE SCALE GENOMIC DNA]</scope>
    <source>
        <strain evidence="2 3">KR3-3</strain>
    </source>
</reference>
<sequence length="343" mass="38781">MRILLIMDPGIPVPPPAYGGHERLVYMFAEEYAKLGHEVSLLAGPDSAISGKTYAFGQNNLQRSKRQKLKELLFVWKFLYQRKKDFDLIHNFGRLAYLLPILQSPVKKIMTYGRPVAQQGIKKVTSLPNQNLIFTACSNYCVNTGNVAGRWETVYNAIDFSKYQLQEATATDAPLMFLGRLDQIKGLHTAIAVAKATNNTLWIGGNIPDTADNYQYYKETLEPQFDNKQIIYLGALNDEQKNHYLGRSKALLFPIEWDEPFGMVMVEAMACGTPVIAFKRGSVPEVIQENTTGFIVHTKEEMIDAVGKLDQITRKACRTAAQQRFDSPVIAKEYLHLHDQENN</sequence>
<dbReference type="RefSeq" id="WP_330107496.1">
    <property type="nucleotide sequence ID" value="NZ_JAZDQT010000001.1"/>
</dbReference>
<name>A0ABU7I6P3_9SPHI</name>
<evidence type="ECO:0000259" key="1">
    <source>
        <dbReference type="Pfam" id="PF00534"/>
    </source>
</evidence>
<dbReference type="Proteomes" id="UP001336835">
    <property type="component" value="Unassembled WGS sequence"/>
</dbReference>
<proteinExistence type="predicted"/>
<evidence type="ECO:0000313" key="2">
    <source>
        <dbReference type="EMBL" id="MEE1945147.1"/>
    </source>
</evidence>
<evidence type="ECO:0000313" key="3">
    <source>
        <dbReference type="Proteomes" id="UP001336835"/>
    </source>
</evidence>
<dbReference type="InterPro" id="IPR001296">
    <property type="entry name" value="Glyco_trans_1"/>
</dbReference>
<dbReference type="CDD" id="cd03802">
    <property type="entry name" value="GT4_AviGT4-like"/>
    <property type="match status" value="1"/>
</dbReference>
<accession>A0ABU7I6P3</accession>
<dbReference type="Pfam" id="PF00534">
    <property type="entry name" value="Glycos_transf_1"/>
    <property type="match status" value="1"/>
</dbReference>
<dbReference type="SUPFAM" id="SSF53756">
    <property type="entry name" value="UDP-Glycosyltransferase/glycogen phosphorylase"/>
    <property type="match status" value="1"/>
</dbReference>
<feature type="domain" description="Glycosyl transferase family 1" evidence="1">
    <location>
        <begin position="174"/>
        <end position="316"/>
    </location>
</feature>
<gene>
    <name evidence="2" type="ORF">VRU48_08510</name>
</gene>
<protein>
    <submittedName>
        <fullName evidence="2">Glycosyltransferase family 4 protein</fullName>
    </submittedName>
</protein>
<comment type="caution">
    <text evidence="2">The sequence shown here is derived from an EMBL/GenBank/DDBJ whole genome shotgun (WGS) entry which is preliminary data.</text>
</comment>
<dbReference type="EMBL" id="JAZDQT010000001">
    <property type="protein sequence ID" value="MEE1945147.1"/>
    <property type="molecule type" value="Genomic_DNA"/>
</dbReference>
<dbReference type="InterPro" id="IPR050194">
    <property type="entry name" value="Glycosyltransferase_grp1"/>
</dbReference>